<sequence>MTFWTAGDFETYRENYGVMLDVLYQNPVISNILNNVARPSQLDGYAKVMIDALKDNVPLLMQNFVSLIESEFVFVATHREPFIFLRERSRIAARATGDYVNELMKPVVVKYFRDLVDGCYILKLRNSLNVEEMLALNNRILDIAFSDAFVKDIPLQVKFIVSEIFKQASRYGFGKFNYMLTGNMLILRCLCPMISVPEYYGVCSPSKGAPSQMARKSLVLQGKLLNNIANFSQGIDFELDEQLIQYKNHIKDTSEKFKVWVDKIINEDFSSFSVQSNARYNENFELNVKETPNEQQILNAKQEIALIQENEQQLKQKFENSRLNQLKLSEKIEDSSMYTGEEQQESEIDNEQVEQKLDQVVNEEQQSPCNVSEHTKSQLQKENTKDINEEYETSPSLSVAQIQPQEELIKQNLKSLNINPKNYQLRYLACIHRALTNHKQQIYDVIQAMFSQATQFTSTFEQEAHENKFARLIQQYARLQIVTSTSLVNTLNQLLTILQTPPPVALEVDYIPYDPKIALPKYFKITKQNSLGRNQKRIIKFTTISLINVDGDLNNVNGEKKKFGKPPVAKNELFGDNILAIKIDKLQPIIDLSTELNGERSKRAYICENMVIRDQILGEIFDLCYWKGPKLEFKGYCKDLQVTLKLTKDSIIKLQDDKIVADYHYCRLKVEKVGIILHLIFTTDGESIDDEIIMNEGQHELFLQEYHKLNKTYQTQDEPDLDKL</sequence>
<accession>A0AA86R0V7</accession>
<name>A0AA86R0V7_9EUKA</name>
<feature type="compositionally biased region" description="Polar residues" evidence="1">
    <location>
        <begin position="362"/>
        <end position="381"/>
    </location>
</feature>
<feature type="region of interest" description="Disordered" evidence="1">
    <location>
        <begin position="361"/>
        <end position="385"/>
    </location>
</feature>
<keyword evidence="5" id="KW-1185">Reference proteome</keyword>
<dbReference type="EMBL" id="CAXDID020000095">
    <property type="protein sequence ID" value="CAL6024104.1"/>
    <property type="molecule type" value="Genomic_DNA"/>
</dbReference>
<evidence type="ECO:0000256" key="1">
    <source>
        <dbReference type="SAM" id="MobiDB-lite"/>
    </source>
</evidence>
<evidence type="ECO:0000259" key="2">
    <source>
        <dbReference type="PROSITE" id="PS50018"/>
    </source>
</evidence>
<comment type="caution">
    <text evidence="3">The sequence shown here is derived from an EMBL/GenBank/DDBJ whole genome shotgun (WGS) entry which is preliminary data.</text>
</comment>
<reference evidence="4 5" key="2">
    <citation type="submission" date="2024-07" db="EMBL/GenBank/DDBJ databases">
        <authorList>
            <person name="Akdeniz Z."/>
        </authorList>
    </citation>
    <scope>NUCLEOTIDE SEQUENCE [LARGE SCALE GENOMIC DNA]</scope>
</reference>
<evidence type="ECO:0000313" key="5">
    <source>
        <dbReference type="Proteomes" id="UP001642409"/>
    </source>
</evidence>
<dbReference type="InterPro" id="IPR001936">
    <property type="entry name" value="RasGAP_dom"/>
</dbReference>
<dbReference type="EMBL" id="CATOUU010000983">
    <property type="protein sequence ID" value="CAI9964821.1"/>
    <property type="molecule type" value="Genomic_DNA"/>
</dbReference>
<dbReference type="InterPro" id="IPR008936">
    <property type="entry name" value="Rho_GTPase_activation_prot"/>
</dbReference>
<dbReference type="Proteomes" id="UP001642409">
    <property type="component" value="Unassembled WGS sequence"/>
</dbReference>
<feature type="domain" description="Ras-GAP" evidence="2">
    <location>
        <begin position="150"/>
        <end position="230"/>
    </location>
</feature>
<dbReference type="AlphaFoldDB" id="A0AA86R0V7"/>
<evidence type="ECO:0000313" key="3">
    <source>
        <dbReference type="EMBL" id="CAI9964821.1"/>
    </source>
</evidence>
<dbReference type="Gene3D" id="1.10.506.10">
    <property type="entry name" value="GTPase Activation - p120gap, domain 1"/>
    <property type="match status" value="1"/>
</dbReference>
<evidence type="ECO:0000313" key="4">
    <source>
        <dbReference type="EMBL" id="CAL6024104.1"/>
    </source>
</evidence>
<dbReference type="PROSITE" id="PS50018">
    <property type="entry name" value="RAS_GTPASE_ACTIV_2"/>
    <property type="match status" value="1"/>
</dbReference>
<reference evidence="3" key="1">
    <citation type="submission" date="2023-06" db="EMBL/GenBank/DDBJ databases">
        <authorList>
            <person name="Kurt Z."/>
        </authorList>
    </citation>
    <scope>NUCLEOTIDE SEQUENCE</scope>
</reference>
<dbReference type="CDD" id="cd04519">
    <property type="entry name" value="RasGAP"/>
    <property type="match status" value="1"/>
</dbReference>
<gene>
    <name evidence="4" type="ORF">HINF_LOCUS29452</name>
    <name evidence="3" type="ORF">HINF_LOCUS52466</name>
</gene>
<dbReference type="SUPFAM" id="SSF48350">
    <property type="entry name" value="GTPase activation domain, GAP"/>
    <property type="match status" value="1"/>
</dbReference>
<protein>
    <recommendedName>
        <fullName evidence="2">Ras-GAP domain-containing protein</fullName>
    </recommendedName>
</protein>
<proteinExistence type="predicted"/>
<organism evidence="3">
    <name type="scientific">Hexamita inflata</name>
    <dbReference type="NCBI Taxonomy" id="28002"/>
    <lineage>
        <taxon>Eukaryota</taxon>
        <taxon>Metamonada</taxon>
        <taxon>Diplomonadida</taxon>
        <taxon>Hexamitidae</taxon>
        <taxon>Hexamitinae</taxon>
        <taxon>Hexamita</taxon>
    </lineage>
</organism>